<protein>
    <submittedName>
        <fullName evidence="1">Uncharacterized protein</fullName>
    </submittedName>
</protein>
<accession>A0A1J4JYT8</accession>
<reference evidence="1" key="1">
    <citation type="submission" date="2016-10" db="EMBL/GenBank/DDBJ databases">
        <authorList>
            <person name="Benchimol M."/>
            <person name="Almeida L.G."/>
            <person name="Vasconcelos A.T."/>
            <person name="Perreira-Neves A."/>
            <person name="Rosa I.A."/>
            <person name="Tasca T."/>
            <person name="Bogo M.R."/>
            <person name="de Souza W."/>
        </authorList>
    </citation>
    <scope>NUCLEOTIDE SEQUENCE [LARGE SCALE GENOMIC DNA]</scope>
    <source>
        <strain evidence="1">K</strain>
    </source>
</reference>
<organism evidence="1 2">
    <name type="scientific">Tritrichomonas foetus</name>
    <dbReference type="NCBI Taxonomy" id="1144522"/>
    <lineage>
        <taxon>Eukaryota</taxon>
        <taxon>Metamonada</taxon>
        <taxon>Parabasalia</taxon>
        <taxon>Tritrichomonadida</taxon>
        <taxon>Tritrichomonadidae</taxon>
        <taxon>Tritrichomonas</taxon>
    </lineage>
</organism>
<gene>
    <name evidence="1" type="ORF">TRFO_28211</name>
</gene>
<keyword evidence="2" id="KW-1185">Reference proteome</keyword>
<dbReference type="AlphaFoldDB" id="A0A1J4JYT8"/>
<dbReference type="EMBL" id="MLAK01000797">
    <property type="protein sequence ID" value="OHT04321.1"/>
    <property type="molecule type" value="Genomic_DNA"/>
</dbReference>
<dbReference type="Proteomes" id="UP000179807">
    <property type="component" value="Unassembled WGS sequence"/>
</dbReference>
<sequence>MRNTNLPNTEIKIPSLNISPLPLQPDIRPSNSNIDSLNLEQIHQPKNPRTLHPERRVTIKSSITEVAQPSQKNVLPKLDGANKVSPPSLIPHLNLANTARKSQSMNLNRFGNSFGGSSSVPGNSPSDLKKGNLMIPALNLQSLDLTNLPPQASKNETHYVYVCLLYSHSTFDREKDVNQFVANNFKGISVTPSEFDQNIVCEVNDNTESIPSLQTVDHSYQVLEHYPSLIEQTTSESNYLTQYIEDTLSEISEFRDKKEYLRIQNAIMKERIRVAKEEKLRFEANAKQLKKDFDAFMSKVTEK</sequence>
<comment type="caution">
    <text evidence="1">The sequence shown here is derived from an EMBL/GenBank/DDBJ whole genome shotgun (WGS) entry which is preliminary data.</text>
</comment>
<proteinExistence type="predicted"/>
<dbReference type="OrthoDB" id="10653229at2759"/>
<evidence type="ECO:0000313" key="2">
    <source>
        <dbReference type="Proteomes" id="UP000179807"/>
    </source>
</evidence>
<dbReference type="VEuPathDB" id="TrichDB:TRFO_28211"/>
<dbReference type="GeneID" id="94840742"/>
<dbReference type="RefSeq" id="XP_068357457.1">
    <property type="nucleotide sequence ID" value="XM_068506038.1"/>
</dbReference>
<evidence type="ECO:0000313" key="1">
    <source>
        <dbReference type="EMBL" id="OHT04321.1"/>
    </source>
</evidence>
<name>A0A1J4JYT8_9EUKA</name>